<dbReference type="AlphaFoldDB" id="B0DX02"/>
<reference evidence="1 2" key="1">
    <citation type="journal article" date="2008" name="Nature">
        <title>The genome of Laccaria bicolor provides insights into mycorrhizal symbiosis.</title>
        <authorList>
            <person name="Martin F."/>
            <person name="Aerts A."/>
            <person name="Ahren D."/>
            <person name="Brun A."/>
            <person name="Danchin E.G.J."/>
            <person name="Duchaussoy F."/>
            <person name="Gibon J."/>
            <person name="Kohler A."/>
            <person name="Lindquist E."/>
            <person name="Pereda V."/>
            <person name="Salamov A."/>
            <person name="Shapiro H.J."/>
            <person name="Wuyts J."/>
            <person name="Blaudez D."/>
            <person name="Buee M."/>
            <person name="Brokstein P."/>
            <person name="Canbaeck B."/>
            <person name="Cohen D."/>
            <person name="Courty P.E."/>
            <person name="Coutinho P.M."/>
            <person name="Delaruelle C."/>
            <person name="Detter J.C."/>
            <person name="Deveau A."/>
            <person name="DiFazio S."/>
            <person name="Duplessis S."/>
            <person name="Fraissinet-Tachet L."/>
            <person name="Lucic E."/>
            <person name="Frey-Klett P."/>
            <person name="Fourrey C."/>
            <person name="Feussner I."/>
            <person name="Gay G."/>
            <person name="Grimwood J."/>
            <person name="Hoegger P.J."/>
            <person name="Jain P."/>
            <person name="Kilaru S."/>
            <person name="Labbe J."/>
            <person name="Lin Y.C."/>
            <person name="Legue V."/>
            <person name="Le Tacon F."/>
            <person name="Marmeisse R."/>
            <person name="Melayah D."/>
            <person name="Montanini B."/>
            <person name="Muratet M."/>
            <person name="Nehls U."/>
            <person name="Niculita-Hirzel H."/>
            <person name="Oudot-Le Secq M.P."/>
            <person name="Peter M."/>
            <person name="Quesneville H."/>
            <person name="Rajashekar B."/>
            <person name="Reich M."/>
            <person name="Rouhier N."/>
            <person name="Schmutz J."/>
            <person name="Yin T."/>
            <person name="Chalot M."/>
            <person name="Henrissat B."/>
            <person name="Kuees U."/>
            <person name="Lucas S."/>
            <person name="Van de Peer Y."/>
            <person name="Podila G.K."/>
            <person name="Polle A."/>
            <person name="Pukkila P.J."/>
            <person name="Richardson P.M."/>
            <person name="Rouze P."/>
            <person name="Sanders I.R."/>
            <person name="Stajich J.E."/>
            <person name="Tunlid A."/>
            <person name="Tuskan G."/>
            <person name="Grigoriev I.V."/>
        </authorList>
    </citation>
    <scope>NUCLEOTIDE SEQUENCE [LARGE SCALE GENOMIC DNA]</scope>
    <source>
        <strain evidence="2">S238N-H82 / ATCC MYA-4686</strain>
    </source>
</reference>
<name>B0DX02_LACBS</name>
<sequence>MALIAGRCTAYLALFTSNFTTSPHLTRAHILSYTITRNANRSRQCVSASHRGSGHVYEGR</sequence>
<dbReference type="KEGG" id="lbc:LACBIDRAFT_312869"/>
<dbReference type="Proteomes" id="UP000001194">
    <property type="component" value="Unassembled WGS sequence"/>
</dbReference>
<dbReference type="EMBL" id="DS547145">
    <property type="protein sequence ID" value="EDR00902.1"/>
    <property type="molecule type" value="Genomic_DNA"/>
</dbReference>
<keyword evidence="2" id="KW-1185">Reference proteome</keyword>
<dbReference type="RefSeq" id="XP_001888496.1">
    <property type="nucleotide sequence ID" value="XM_001888461.1"/>
</dbReference>
<dbReference type="GeneID" id="6084118"/>
<dbReference type="HOGENOM" id="CLU_2942175_0_0_1"/>
<protein>
    <submittedName>
        <fullName evidence="1">Predicted protein</fullName>
    </submittedName>
</protein>
<evidence type="ECO:0000313" key="1">
    <source>
        <dbReference type="EMBL" id="EDR00902.1"/>
    </source>
</evidence>
<evidence type="ECO:0000313" key="2">
    <source>
        <dbReference type="Proteomes" id="UP000001194"/>
    </source>
</evidence>
<proteinExistence type="predicted"/>
<organism evidence="2">
    <name type="scientific">Laccaria bicolor (strain S238N-H82 / ATCC MYA-4686)</name>
    <name type="common">Bicoloured deceiver</name>
    <name type="synonym">Laccaria laccata var. bicolor</name>
    <dbReference type="NCBI Taxonomy" id="486041"/>
    <lineage>
        <taxon>Eukaryota</taxon>
        <taxon>Fungi</taxon>
        <taxon>Dikarya</taxon>
        <taxon>Basidiomycota</taxon>
        <taxon>Agaricomycotina</taxon>
        <taxon>Agaricomycetes</taxon>
        <taxon>Agaricomycetidae</taxon>
        <taxon>Agaricales</taxon>
        <taxon>Agaricineae</taxon>
        <taxon>Hydnangiaceae</taxon>
        <taxon>Laccaria</taxon>
    </lineage>
</organism>
<gene>
    <name evidence="1" type="ORF">LACBIDRAFT_312869</name>
</gene>
<accession>B0DX02</accession>
<dbReference type="InParanoid" id="B0DX02"/>